<feature type="region of interest" description="Disordered" evidence="1">
    <location>
        <begin position="243"/>
        <end position="272"/>
    </location>
</feature>
<gene>
    <name evidence="2" type="ORF">GCM10009733_011570</name>
</gene>
<keyword evidence="3" id="KW-1185">Reference proteome</keyword>
<dbReference type="Proteomes" id="UP001500064">
    <property type="component" value="Unassembled WGS sequence"/>
</dbReference>
<sequence>MTVADLAGRREPRLAAAAMALLLSLGAFDQLKTPALPAPAGAASSAEEVAGRLRAQLDDDATRAPYVTAPAAPLLASCPPRSGEARMPPGGVPAYSGELLPPEMSEPLRVRFWITSPEKAANAVTAARPGTGECDRPGHQTLKDVAGYDRLGWRGVRTLVTTDSWTDDGMRGAVATIVAARGGLLAEVTWTWPFEADGEPGRHALLQGTASAASALAATGGDPSRPATATALRSASARMAAALPPASSYGKDMTSWPVRGSGPRSHELVCGDPSREENAYAGAPAVTRRLIGDVSVHEDVLFLPDERSAERARTTPLAWDGSCSSREDGQSYSIQPRLDPFTSGPWAGQIRTFAVQHPEPPRRPKGPVRRSTAHVAVGVRHGTTMVYLRWQGPAGTDPAAALRSGRTALTSTLGRLPAGG</sequence>
<protein>
    <recommendedName>
        <fullName evidence="4">DUF3558 domain-containing protein</fullName>
    </recommendedName>
</protein>
<organism evidence="2 3">
    <name type="scientific">Nonomuraea maheshkhaliensis</name>
    <dbReference type="NCBI Taxonomy" id="419590"/>
    <lineage>
        <taxon>Bacteria</taxon>
        <taxon>Bacillati</taxon>
        <taxon>Actinomycetota</taxon>
        <taxon>Actinomycetes</taxon>
        <taxon>Streptosporangiales</taxon>
        <taxon>Streptosporangiaceae</taxon>
        <taxon>Nonomuraea</taxon>
    </lineage>
</organism>
<reference evidence="2 3" key="1">
    <citation type="journal article" date="2019" name="Int. J. Syst. Evol. Microbiol.">
        <title>The Global Catalogue of Microorganisms (GCM) 10K type strain sequencing project: providing services to taxonomists for standard genome sequencing and annotation.</title>
        <authorList>
            <consortium name="The Broad Institute Genomics Platform"/>
            <consortium name="The Broad Institute Genome Sequencing Center for Infectious Disease"/>
            <person name="Wu L."/>
            <person name="Ma J."/>
        </authorList>
    </citation>
    <scope>NUCLEOTIDE SEQUENCE [LARGE SCALE GENOMIC DNA]</scope>
    <source>
        <strain evidence="2 3">JCM 13929</strain>
    </source>
</reference>
<proteinExistence type="predicted"/>
<evidence type="ECO:0000256" key="1">
    <source>
        <dbReference type="SAM" id="MobiDB-lite"/>
    </source>
</evidence>
<evidence type="ECO:0000313" key="3">
    <source>
        <dbReference type="Proteomes" id="UP001500064"/>
    </source>
</evidence>
<evidence type="ECO:0000313" key="2">
    <source>
        <dbReference type="EMBL" id="GAA1616947.1"/>
    </source>
</evidence>
<evidence type="ECO:0008006" key="4">
    <source>
        <dbReference type="Google" id="ProtNLM"/>
    </source>
</evidence>
<name>A0ABN2ET53_9ACTN</name>
<comment type="caution">
    <text evidence="2">The sequence shown here is derived from an EMBL/GenBank/DDBJ whole genome shotgun (WGS) entry which is preliminary data.</text>
</comment>
<dbReference type="RefSeq" id="WP_346101954.1">
    <property type="nucleotide sequence ID" value="NZ_BAAAMU010000005.1"/>
</dbReference>
<dbReference type="EMBL" id="BAAAMU010000005">
    <property type="protein sequence ID" value="GAA1616947.1"/>
    <property type="molecule type" value="Genomic_DNA"/>
</dbReference>
<accession>A0ABN2ET53</accession>